<dbReference type="InterPro" id="IPR029044">
    <property type="entry name" value="Nucleotide-diphossugar_trans"/>
</dbReference>
<evidence type="ECO:0000256" key="11">
    <source>
        <dbReference type="SAM" id="Phobius"/>
    </source>
</evidence>
<evidence type="ECO:0000256" key="4">
    <source>
        <dbReference type="ARBA" id="ARBA00022679"/>
    </source>
</evidence>
<evidence type="ECO:0000256" key="5">
    <source>
        <dbReference type="ARBA" id="ARBA00022692"/>
    </source>
</evidence>
<keyword evidence="7 11" id="KW-1133">Transmembrane helix</keyword>
<comment type="subcellular location">
    <subcellularLocation>
        <location evidence="10">Endomembrane system</location>
        <topology evidence="10">Single-pass membrane protein</topology>
    </subcellularLocation>
    <subcellularLocation>
        <location evidence="1">Golgi apparatus membrane</location>
    </subcellularLocation>
    <subcellularLocation>
        <location evidence="2">Membrane</location>
        <topology evidence="2">Single-pass type II membrane protein</topology>
    </subcellularLocation>
</comment>
<evidence type="ECO:0000256" key="9">
    <source>
        <dbReference type="ARBA" id="ARBA00023136"/>
    </source>
</evidence>
<dbReference type="Pfam" id="PF11051">
    <property type="entry name" value="Mannosyl_trans3"/>
    <property type="match status" value="1"/>
</dbReference>
<dbReference type="GO" id="GO:0000139">
    <property type="term" value="C:Golgi membrane"/>
    <property type="evidence" value="ECO:0007669"/>
    <property type="project" value="UniProtKB-SubCell"/>
</dbReference>
<evidence type="ECO:0000313" key="12">
    <source>
        <dbReference type="EMBL" id="KAL3658729.1"/>
    </source>
</evidence>
<dbReference type="AlphaFoldDB" id="A0ABD3F0M5"/>
<accession>A0ABD3F0M5</accession>
<dbReference type="SUPFAM" id="SSF53448">
    <property type="entry name" value="Nucleotide-diphospho-sugar transferases"/>
    <property type="match status" value="1"/>
</dbReference>
<gene>
    <name evidence="12" type="ORF">V7S43_016364</name>
</gene>
<evidence type="ECO:0000256" key="2">
    <source>
        <dbReference type="ARBA" id="ARBA00004606"/>
    </source>
</evidence>
<name>A0ABD3F0M5_9STRA</name>
<dbReference type="Gene3D" id="3.90.550.10">
    <property type="entry name" value="Spore Coat Polysaccharide Biosynthesis Protein SpsA, Chain A"/>
    <property type="match status" value="1"/>
</dbReference>
<keyword evidence="13" id="KW-1185">Reference proteome</keyword>
<evidence type="ECO:0000256" key="1">
    <source>
        <dbReference type="ARBA" id="ARBA00004394"/>
    </source>
</evidence>
<dbReference type="GO" id="GO:0016740">
    <property type="term" value="F:transferase activity"/>
    <property type="evidence" value="ECO:0007669"/>
    <property type="project" value="UniProtKB-KW"/>
</dbReference>
<evidence type="ECO:0000313" key="13">
    <source>
        <dbReference type="Proteomes" id="UP001632037"/>
    </source>
</evidence>
<feature type="transmembrane region" description="Helical" evidence="11">
    <location>
        <begin position="54"/>
        <end position="75"/>
    </location>
</feature>
<sequence>MTIKHHRARLQLKAKCTVSPSKQRCARQLQIERIFQLDDVSVVPFRYLLWRTMAYLHLAVFFTLLLLVFNVRAAVEIDDMLVDSNNSLPGESRLLPSIATPSRHLRCVGWRATRNCTPDGTREPQNDKSCDDVITGGTSGYCEVEDVDSGERFQVMRAHCSGLQRQSFFRCSEASYFAGFRDHVHAVVEKTRTPGFSLPNVASGQHPRDGIVMVVYPKLLASAYAGIRLLRDVLHCHLPIEIWFHVDEIGEDLVLLAPLQRLAIYIGGISFHPIYNQRAKGFLSKVFAIYNSHFDRVLFLDADNVPVRDPTFLFSTMEFEANGAIFWPDFWHPRRTLFNLHARSMVWELLDLPFVDMFEQESGQLLVDRTRHAAPLELVYLYTFHEPNYFEKLNLVYGDKDLFRLAWLKLVAPFYMIETVPAMAGRVVNGSFCGMTMVQHDANGDVLFLHRNQHKLTGEPDERIAKGVAESMVIPPPEAEDGGESPDEYPDPIIWTHILSFSKNASTALYWVDAYRASPEFPQWQPCYGCRYVDNLPFFELQTFSEQKFAGIESDLRYYALESRKRLE</sequence>
<evidence type="ECO:0000256" key="6">
    <source>
        <dbReference type="ARBA" id="ARBA00022968"/>
    </source>
</evidence>
<dbReference type="EMBL" id="JBIMZQ010000052">
    <property type="protein sequence ID" value="KAL3658729.1"/>
    <property type="molecule type" value="Genomic_DNA"/>
</dbReference>
<evidence type="ECO:0000256" key="3">
    <source>
        <dbReference type="ARBA" id="ARBA00009105"/>
    </source>
</evidence>
<dbReference type="InterPro" id="IPR022751">
    <property type="entry name" value="Alpha_mannosyltransferase"/>
</dbReference>
<reference evidence="12 13" key="1">
    <citation type="submission" date="2024-09" db="EMBL/GenBank/DDBJ databases">
        <title>Genome sequencing and assembly of Phytophthora oleae, isolate VK10A, causative agent of rot of olive drupes.</title>
        <authorList>
            <person name="Conti Taguali S."/>
            <person name="Riolo M."/>
            <person name="La Spada F."/>
            <person name="Cacciola S.O."/>
            <person name="Dionisio G."/>
        </authorList>
    </citation>
    <scope>NUCLEOTIDE SEQUENCE [LARGE SCALE GENOMIC DNA]</scope>
    <source>
        <strain evidence="12 13">VK10A</strain>
    </source>
</reference>
<dbReference type="Proteomes" id="UP001632037">
    <property type="component" value="Unassembled WGS sequence"/>
</dbReference>
<keyword evidence="9 11" id="KW-0472">Membrane</keyword>
<keyword evidence="5 11" id="KW-0812">Transmembrane</keyword>
<protein>
    <submittedName>
        <fullName evidence="12">Uncharacterized protein</fullName>
    </submittedName>
</protein>
<keyword evidence="4" id="KW-0808">Transferase</keyword>
<comment type="caution">
    <text evidence="12">The sequence shown here is derived from an EMBL/GenBank/DDBJ whole genome shotgun (WGS) entry which is preliminary data.</text>
</comment>
<dbReference type="PANTHER" id="PTHR31646:SF1">
    <property type="entry name" value="ALPHA-1,2-MANNOSYLTRANSFERASE MNN2"/>
    <property type="match status" value="1"/>
</dbReference>
<keyword evidence="6" id="KW-0735">Signal-anchor</keyword>
<evidence type="ECO:0000256" key="8">
    <source>
        <dbReference type="ARBA" id="ARBA00023034"/>
    </source>
</evidence>
<evidence type="ECO:0000256" key="10">
    <source>
        <dbReference type="ARBA" id="ARBA00037847"/>
    </source>
</evidence>
<evidence type="ECO:0000256" key="7">
    <source>
        <dbReference type="ARBA" id="ARBA00022989"/>
    </source>
</evidence>
<dbReference type="PANTHER" id="PTHR31646">
    <property type="entry name" value="ALPHA-1,2-MANNOSYLTRANSFERASE MNN2"/>
    <property type="match status" value="1"/>
</dbReference>
<proteinExistence type="inferred from homology"/>
<keyword evidence="8" id="KW-0333">Golgi apparatus</keyword>
<comment type="similarity">
    <text evidence="3">Belongs to the MNN1/MNT family.</text>
</comment>
<organism evidence="12 13">
    <name type="scientific">Phytophthora oleae</name>
    <dbReference type="NCBI Taxonomy" id="2107226"/>
    <lineage>
        <taxon>Eukaryota</taxon>
        <taxon>Sar</taxon>
        <taxon>Stramenopiles</taxon>
        <taxon>Oomycota</taxon>
        <taxon>Peronosporomycetes</taxon>
        <taxon>Peronosporales</taxon>
        <taxon>Peronosporaceae</taxon>
        <taxon>Phytophthora</taxon>
    </lineage>
</organism>